<dbReference type="Proteomes" id="UP000236319">
    <property type="component" value="Unassembled WGS sequence"/>
</dbReference>
<feature type="compositionally biased region" description="Basic and acidic residues" evidence="2">
    <location>
        <begin position="1419"/>
        <end position="1433"/>
    </location>
</feature>
<keyword evidence="4" id="KW-1185">Reference proteome</keyword>
<organism evidence="3 4">
    <name type="scientific">Babesia ovata</name>
    <dbReference type="NCBI Taxonomy" id="189622"/>
    <lineage>
        <taxon>Eukaryota</taxon>
        <taxon>Sar</taxon>
        <taxon>Alveolata</taxon>
        <taxon>Apicomplexa</taxon>
        <taxon>Aconoidasida</taxon>
        <taxon>Piroplasmida</taxon>
        <taxon>Babesiidae</taxon>
        <taxon>Babesia</taxon>
    </lineage>
</organism>
<gene>
    <name evidence="3" type="ORF">BOVATA_046950</name>
</gene>
<dbReference type="RefSeq" id="XP_028869445.1">
    <property type="nucleotide sequence ID" value="XM_029013612.1"/>
</dbReference>
<reference evidence="3 4" key="1">
    <citation type="journal article" date="2017" name="BMC Genomics">
        <title>Whole-genome assembly of Babesia ovata and comparative genomics between closely related pathogens.</title>
        <authorList>
            <person name="Yamagishi J."/>
            <person name="Asada M."/>
            <person name="Hakimi H."/>
            <person name="Tanaka T.Q."/>
            <person name="Sugimoto C."/>
            <person name="Kawazu S."/>
        </authorList>
    </citation>
    <scope>NUCLEOTIDE SEQUENCE [LARGE SCALE GENOMIC DNA]</scope>
    <source>
        <strain evidence="3 4">Miyake</strain>
    </source>
</reference>
<feature type="coiled-coil region" evidence="1">
    <location>
        <begin position="718"/>
        <end position="779"/>
    </location>
</feature>
<sequence length="1562" mass="174813">MSFLHGVLDGVKDDESVKKYDGYIQVDKLSTVLNTLTKSIGSGRVGLSQSVGEVMRWLGKYNDEVDSKTRGVTNGLSTLIGDYYNQVQGTEALGLETQLDVWKGTVKNIEDELNHIETYNVTKLDSTLQSHIKHKLEPVKKVVAHLSNVAENTAFRPKVEAVDRQLREREDAVTQLIDKKSRELGETVETKFDLIDENLKTISGLHTGDFKVLMQLVSTLEKDVETADQGAKALETHYNTKIVEQLEKVNGQAVRLDTENITNGLRTVFTAVSNQLDALKSQLVELCGFGNEVTRGVKDNVSGVDTELQQQITSLKQQIKSKITKYVGDTLANKIKKAIEEKTDLIAKGDGPLNNVVDGIKQYAAKFSTKETFGKEVLNEWLEDILKDRKAFQWNLNMYVSENKRNNHLSGISSGSDPKLLNPIKEHIKSALEKKVYNGSEVEFITQPNGEISDNVGKIQAACTSFATQLEKVKRDEMTFISDIVGAIGTGLGVSSGATISDGYYDGYLTNAIDTILQRLSAKSKEAAIELNWLTDEGPINLGAKVKAAITRVKDLVKDLDEQLTPTGTNTIGDDVQKELGEQATNSEVEKGLRDLLKDAAERAIEKLNAKVKHITSTQLDGTKSAIESQNNKLRKDPAGAIYRAAQDLQVQITELQELTSQVNDNAEGQISRRITFLKEQVAALKESVLKINKSIKKFDEDLNNAIETARYNAFQARHELQRQIMTAQSELTQTTEEAFTEVKKAVQAMFVKQHETDLDELKKLVSDQKDAIQHIINRDKITGGKGLLNKLHAHFVPEVKDIDTTPSSKLKDAVERLHRGINRFFPELEKQANMESHSTEINNIYKSLIKLVKQLFESEHFDHLVEKKREEFENALASFSTDTMKDAPKAVLSPLKRGLQDFVRELQKQYVNKYEGCQPITQWVTQDTEQNAEQGADQIAGQNTKLTSDGEKCASVLVTIIANIYEDLKLLRDGCAKHGPCEKKRVYLYEPSPDDVKRTENKLGVWLDHQGFTVSKEKGSHEGELRNKDECNGKHILTLLESNSLISRPFSDDEAYQGDVVELYECFAAYMTVCHLRLPQSKTYPSSVRDMLSWMAGLPYTQIYGQINKHCTELLKKEVEEAQKKSQAPDTVLKKILTTDLYYSLSSTCRTSYRLLKTICGNGRGNDQTDYPYACYFLDNSRGFHYPDSVSTLIDVLKNICSRLLRSLYFLRTRCGYDASTANGWYDCRYGKDVSAYQLPCKNASHSDAECVPKSPLQAHLTDALPGMLPHAVASVGCKSACNTCPKTSAGQPCLTPMGLWDLTTSASINKTGRNICKVLDELCKDAESPLCSLLRCLQFVSPFPPSSLPDMFSLFCNFFQCRKVDSRTDRLRYGHNADFKQYLTDETIEAAFPLHKWYHENFSNAILTNALTKLENSVDNHNESPPKDADPKTLSSTHSDLSSITFRSKCSISGICGQYMQPLCVHAYHSFSKKQAGLHLSWFVHLAWKFWELLDCFLKAFQDAQCKSYGCSSCNCGSGKHGDKEASLYPHSINTDSHLATQSNSHPQRNVICYVHSLRE</sequence>
<evidence type="ECO:0008006" key="5">
    <source>
        <dbReference type="Google" id="ProtNLM"/>
    </source>
</evidence>
<dbReference type="GeneID" id="39876972"/>
<dbReference type="EMBL" id="BDSA01000022">
    <property type="protein sequence ID" value="GBE63202.1"/>
    <property type="molecule type" value="Genomic_DNA"/>
</dbReference>
<evidence type="ECO:0000313" key="3">
    <source>
        <dbReference type="EMBL" id="GBE63202.1"/>
    </source>
</evidence>
<evidence type="ECO:0000256" key="1">
    <source>
        <dbReference type="SAM" id="Coils"/>
    </source>
</evidence>
<evidence type="ECO:0000313" key="4">
    <source>
        <dbReference type="Proteomes" id="UP000236319"/>
    </source>
</evidence>
<proteinExistence type="predicted"/>
<accession>A0A2H6KJN5</accession>
<protein>
    <recommendedName>
        <fullName evidence="5">Extracellular matrix-binding ebh</fullName>
    </recommendedName>
</protein>
<evidence type="ECO:0000256" key="2">
    <source>
        <dbReference type="SAM" id="MobiDB-lite"/>
    </source>
</evidence>
<name>A0A2H6KJN5_9APIC</name>
<keyword evidence="1" id="KW-0175">Coiled coil</keyword>
<comment type="caution">
    <text evidence="3">The sequence shown here is derived from an EMBL/GenBank/DDBJ whole genome shotgun (WGS) entry which is preliminary data.</text>
</comment>
<dbReference type="VEuPathDB" id="PiroplasmaDB:BOVATA_046950"/>
<feature type="region of interest" description="Disordered" evidence="2">
    <location>
        <begin position="1419"/>
        <end position="1440"/>
    </location>
</feature>